<protein>
    <submittedName>
        <fullName evidence="1">Acylneuraminate cytidylyltransferase family protein</fullName>
    </submittedName>
</protein>
<name>A0ABS6ILP6_9HYPH</name>
<accession>A0ABS6ILP6</accession>
<dbReference type="GO" id="GO:0016779">
    <property type="term" value="F:nucleotidyltransferase activity"/>
    <property type="evidence" value="ECO:0007669"/>
    <property type="project" value="UniProtKB-KW"/>
</dbReference>
<organism evidence="1 2">
    <name type="scientific">Reyranella humidisoli</name>
    <dbReference type="NCBI Taxonomy" id="2849149"/>
    <lineage>
        <taxon>Bacteria</taxon>
        <taxon>Pseudomonadati</taxon>
        <taxon>Pseudomonadota</taxon>
        <taxon>Alphaproteobacteria</taxon>
        <taxon>Hyphomicrobiales</taxon>
        <taxon>Reyranellaceae</taxon>
        <taxon>Reyranella</taxon>
    </lineage>
</organism>
<dbReference type="Pfam" id="PF02348">
    <property type="entry name" value="CTP_transf_3"/>
    <property type="match status" value="1"/>
</dbReference>
<evidence type="ECO:0000313" key="2">
    <source>
        <dbReference type="Proteomes" id="UP000727907"/>
    </source>
</evidence>
<dbReference type="InterPro" id="IPR050793">
    <property type="entry name" value="CMP-NeuNAc_synthase"/>
</dbReference>
<dbReference type="InterPro" id="IPR003329">
    <property type="entry name" value="Cytidylyl_trans"/>
</dbReference>
<evidence type="ECO:0000313" key="1">
    <source>
        <dbReference type="EMBL" id="MBU8875256.1"/>
    </source>
</evidence>
<proteinExistence type="predicted"/>
<dbReference type="PANTHER" id="PTHR21485">
    <property type="entry name" value="HAD SUPERFAMILY MEMBERS CMAS AND KDSC"/>
    <property type="match status" value="1"/>
</dbReference>
<dbReference type="EMBL" id="JAHOPB010000001">
    <property type="protein sequence ID" value="MBU8875256.1"/>
    <property type="molecule type" value="Genomic_DNA"/>
</dbReference>
<keyword evidence="1" id="KW-0548">Nucleotidyltransferase</keyword>
<keyword evidence="2" id="KW-1185">Reference proteome</keyword>
<keyword evidence="1" id="KW-0808">Transferase</keyword>
<dbReference type="PANTHER" id="PTHR21485:SF3">
    <property type="entry name" value="N-ACYLNEURAMINATE CYTIDYLYLTRANSFERASE"/>
    <property type="match status" value="1"/>
</dbReference>
<reference evidence="1 2" key="1">
    <citation type="submission" date="2021-06" db="EMBL/GenBank/DDBJ databases">
        <authorList>
            <person name="Lee D.H."/>
        </authorList>
    </citation>
    <scope>NUCLEOTIDE SEQUENCE [LARGE SCALE GENOMIC DNA]</scope>
    <source>
        <strain evidence="1 2">MMS21-HV4-11</strain>
    </source>
</reference>
<dbReference type="Proteomes" id="UP000727907">
    <property type="component" value="Unassembled WGS sequence"/>
</dbReference>
<dbReference type="CDD" id="cd02513">
    <property type="entry name" value="CMP-NeuAc_Synthase"/>
    <property type="match status" value="1"/>
</dbReference>
<dbReference type="RefSeq" id="WP_216962207.1">
    <property type="nucleotide sequence ID" value="NZ_JAHOPB010000001.1"/>
</dbReference>
<sequence>MAIFIRKIGRPLLRVYALVPARSGSKGLPDKNILEIDGCPLIAWAIRFGLALGIDRVILSTDSDRYAQLGLAHGAECPFLRSGNASTDTAREEDILEDLHNRLPQSGIELPDVWVWLKPTSPFRKLASVHEALAILKSRPEIDSVRLVSEGDARLQIVNRDGYLEPLLKEWPEHLSKIPRTHLVKVYHPYSLEIFRHSGWVTHRAAFMGKRILPIVQSRITGLDIDDRDGFDIIKALIEARPRAPIISEHLPP</sequence>
<comment type="caution">
    <text evidence="1">The sequence shown here is derived from an EMBL/GenBank/DDBJ whole genome shotgun (WGS) entry which is preliminary data.</text>
</comment>
<gene>
    <name evidence="1" type="ORF">KQ910_15890</name>
</gene>